<keyword evidence="4" id="KW-0862">Zinc</keyword>
<evidence type="ECO:0000256" key="4">
    <source>
        <dbReference type="ARBA" id="ARBA00022833"/>
    </source>
</evidence>
<organism evidence="6 7">
    <name type="scientific">Inhella proteolytica</name>
    <dbReference type="NCBI Taxonomy" id="2795029"/>
    <lineage>
        <taxon>Bacteria</taxon>
        <taxon>Pseudomonadati</taxon>
        <taxon>Pseudomonadota</taxon>
        <taxon>Betaproteobacteria</taxon>
        <taxon>Burkholderiales</taxon>
        <taxon>Sphaerotilaceae</taxon>
        <taxon>Inhella</taxon>
    </lineage>
</organism>
<comment type="cofactor">
    <cofactor evidence="1">
        <name>Zn(2+)</name>
        <dbReference type="ChEBI" id="CHEBI:29105"/>
    </cofactor>
</comment>
<dbReference type="InterPro" id="IPR032466">
    <property type="entry name" value="Metal_Hydrolase"/>
</dbReference>
<dbReference type="GO" id="GO:0019239">
    <property type="term" value="F:deaminase activity"/>
    <property type="evidence" value="ECO:0007669"/>
    <property type="project" value="TreeGrafter"/>
</dbReference>
<dbReference type="GO" id="GO:0046872">
    <property type="term" value="F:metal ion binding"/>
    <property type="evidence" value="ECO:0007669"/>
    <property type="project" value="UniProtKB-KW"/>
</dbReference>
<dbReference type="InterPro" id="IPR006680">
    <property type="entry name" value="Amidohydro-rel"/>
</dbReference>
<dbReference type="Gene3D" id="2.30.40.10">
    <property type="entry name" value="Urease, subunit C, domain 1"/>
    <property type="match status" value="1"/>
</dbReference>
<proteinExistence type="predicted"/>
<dbReference type="NCBIfam" id="TIGR02022">
    <property type="entry name" value="hutF"/>
    <property type="match status" value="1"/>
</dbReference>
<dbReference type="InterPro" id="IPR051607">
    <property type="entry name" value="Metallo-dep_hydrolases"/>
</dbReference>
<keyword evidence="7" id="KW-1185">Reference proteome</keyword>
<evidence type="ECO:0000313" key="6">
    <source>
        <dbReference type="EMBL" id="MBH9577919.1"/>
    </source>
</evidence>
<dbReference type="PANTHER" id="PTHR11271:SF48">
    <property type="entry name" value="AMIDOHYDROLASE-RELATED DOMAIN-CONTAINING PROTEIN"/>
    <property type="match status" value="1"/>
</dbReference>
<dbReference type="InterPro" id="IPR011059">
    <property type="entry name" value="Metal-dep_hydrolase_composite"/>
</dbReference>
<dbReference type="PANTHER" id="PTHR11271">
    <property type="entry name" value="GUANINE DEAMINASE"/>
    <property type="match status" value="1"/>
</dbReference>
<evidence type="ECO:0000256" key="2">
    <source>
        <dbReference type="ARBA" id="ARBA00022723"/>
    </source>
</evidence>
<keyword evidence="2" id="KW-0479">Metal-binding</keyword>
<dbReference type="GO" id="GO:0005829">
    <property type="term" value="C:cytosol"/>
    <property type="evidence" value="ECO:0007669"/>
    <property type="project" value="TreeGrafter"/>
</dbReference>
<dbReference type="NCBIfam" id="NF006681">
    <property type="entry name" value="PRK09229.1-2"/>
    <property type="match status" value="1"/>
</dbReference>
<feature type="domain" description="Amidohydrolase-related" evidence="5">
    <location>
        <begin position="50"/>
        <end position="399"/>
    </location>
</feature>
<name>A0A931J5I2_9BURK</name>
<reference evidence="6" key="1">
    <citation type="submission" date="2020-12" db="EMBL/GenBank/DDBJ databases">
        <title>The genome sequence of Inhella sp. 1Y17.</title>
        <authorList>
            <person name="Liu Y."/>
        </authorList>
    </citation>
    <scope>NUCLEOTIDE SEQUENCE</scope>
    <source>
        <strain evidence="6">1Y17</strain>
    </source>
</reference>
<protein>
    <submittedName>
        <fullName evidence="6">Formimidoylglutamate deiminase</fullName>
        <ecNumber evidence="6">3.5.3.13</ecNumber>
    </submittedName>
</protein>
<dbReference type="Proteomes" id="UP000613266">
    <property type="component" value="Unassembled WGS sequence"/>
</dbReference>
<accession>A0A931J5I2</accession>
<dbReference type="SUPFAM" id="SSF51556">
    <property type="entry name" value="Metallo-dependent hydrolases"/>
    <property type="match status" value="1"/>
</dbReference>
<evidence type="ECO:0000256" key="1">
    <source>
        <dbReference type="ARBA" id="ARBA00001947"/>
    </source>
</evidence>
<evidence type="ECO:0000256" key="3">
    <source>
        <dbReference type="ARBA" id="ARBA00022801"/>
    </source>
</evidence>
<sequence>MSNKLWTPAAWLEGRWQENVLLEIDSDGHWQAVTPNVPQPSDARVLNGPVIPPLVDAHSHAFQRAMAGGAETRDSESDDFWSWREAMYAVALSISPEELKRVAMRLYRELLRGGYTQVCEFHYLQHQPDGQPYADELTMAWALIDAAEEAGIGITMLPVLYAHQGFGSKGLKPTQRRFKTDADWVFNAQRRINSQRSATLNAGVALHSLRAAHPEDIAALMKQLGEQDLPIHIHVAEQTGEVRDCLAHTGQRPIEWLCRQQGLDARWQLVHATHAEPFEVELLARQGAGVVICPTTEANLGDGLAPLTGYLDTGVPLTVGSDSEVGREWREELRWLEYGQRLVKRQRNVASQPGRQPSSAARLFDAMLAGSGRAAGFAAWGLEKGARADWLVLDLSAEGLEGVPMARWLDALVFASAGPLWAEVGVAGRVLGRL</sequence>
<dbReference type="Gene3D" id="3.20.20.140">
    <property type="entry name" value="Metal-dependent hydrolases"/>
    <property type="match status" value="1"/>
</dbReference>
<dbReference type="InterPro" id="IPR010252">
    <property type="entry name" value="HutF"/>
</dbReference>
<dbReference type="EMBL" id="JAEDAK010000009">
    <property type="protein sequence ID" value="MBH9577919.1"/>
    <property type="molecule type" value="Genomic_DNA"/>
</dbReference>
<evidence type="ECO:0000313" key="7">
    <source>
        <dbReference type="Proteomes" id="UP000613266"/>
    </source>
</evidence>
<dbReference type="GO" id="GO:0050416">
    <property type="term" value="F:formimidoylglutamate deiminase activity"/>
    <property type="evidence" value="ECO:0007669"/>
    <property type="project" value="UniProtKB-EC"/>
</dbReference>
<dbReference type="Pfam" id="PF01979">
    <property type="entry name" value="Amidohydro_1"/>
    <property type="match status" value="1"/>
</dbReference>
<gene>
    <name evidence="6" type="primary">hutF</name>
    <name evidence="6" type="ORF">I7X39_13525</name>
</gene>
<dbReference type="RefSeq" id="WP_198111694.1">
    <property type="nucleotide sequence ID" value="NZ_JAEDAK010000009.1"/>
</dbReference>
<keyword evidence="3 6" id="KW-0378">Hydrolase</keyword>
<dbReference type="EC" id="3.5.3.13" evidence="6"/>
<dbReference type="AlphaFoldDB" id="A0A931J5I2"/>
<comment type="caution">
    <text evidence="6">The sequence shown here is derived from an EMBL/GenBank/DDBJ whole genome shotgun (WGS) entry which is preliminary data.</text>
</comment>
<evidence type="ECO:0000259" key="5">
    <source>
        <dbReference type="Pfam" id="PF01979"/>
    </source>
</evidence>